<dbReference type="EMBL" id="AYXY01000026">
    <property type="protein sequence ID" value="ETN94084.1"/>
    <property type="molecule type" value="Genomic_DNA"/>
</dbReference>
<dbReference type="Pfam" id="PF01541">
    <property type="entry name" value="GIY-YIG"/>
    <property type="match status" value="1"/>
</dbReference>
<keyword evidence="3" id="KW-1185">Reference proteome</keyword>
<dbReference type="Proteomes" id="UP000018850">
    <property type="component" value="Unassembled WGS sequence"/>
</dbReference>
<dbReference type="PROSITE" id="PS50164">
    <property type="entry name" value="GIY_YIG"/>
    <property type="match status" value="1"/>
</dbReference>
<dbReference type="AlphaFoldDB" id="W2UJE4"/>
<name>W2UJE4_9FLAO</name>
<dbReference type="Gene3D" id="3.40.1440.10">
    <property type="entry name" value="GIY-YIG endonuclease"/>
    <property type="match status" value="1"/>
</dbReference>
<proteinExistence type="predicted"/>
<reference evidence="3" key="1">
    <citation type="submission" date="2013-11" db="EMBL/GenBank/DDBJ databases">
        <title>Draft genome sequence from a member of Zhouia, isolated tidal flat.</title>
        <authorList>
            <person name="Jin H."/>
            <person name="Jeon C.O."/>
        </authorList>
    </citation>
    <scope>NUCLEOTIDE SEQUENCE [LARGE SCALE GENOMIC DNA]</scope>
    <source>
        <strain evidence="3">AD3</strain>
    </source>
</reference>
<evidence type="ECO:0000313" key="2">
    <source>
        <dbReference type="EMBL" id="ETN94084.1"/>
    </source>
</evidence>
<keyword evidence="2" id="KW-0540">Nuclease</keyword>
<reference evidence="2 3" key="2">
    <citation type="journal article" date="2016" name="Genome Announc.">
        <title>Draft Genome Sequence of Zhouia amylolytica AD3, Isolated from Tidal Flat Sediment.</title>
        <authorList>
            <person name="Jia B."/>
            <person name="Jin H.M."/>
            <person name="Lee H.J."/>
            <person name="Jeon C.O."/>
        </authorList>
    </citation>
    <scope>NUCLEOTIDE SEQUENCE [LARGE SCALE GENOMIC DNA]</scope>
    <source>
        <strain evidence="2 3">AD3</strain>
    </source>
</reference>
<protein>
    <submittedName>
        <fullName evidence="2">Putative endonuclease containing a URI domain protein</fullName>
    </submittedName>
</protein>
<dbReference type="SUPFAM" id="SSF82771">
    <property type="entry name" value="GIY-YIG endonuclease"/>
    <property type="match status" value="1"/>
</dbReference>
<keyword evidence="2" id="KW-0255">Endonuclease</keyword>
<keyword evidence="2" id="KW-0378">Hydrolase</keyword>
<comment type="caution">
    <text evidence="2">The sequence shown here is derived from an EMBL/GenBank/DDBJ whole genome shotgun (WGS) entry which is preliminary data.</text>
</comment>
<dbReference type="GO" id="GO:0004519">
    <property type="term" value="F:endonuclease activity"/>
    <property type="evidence" value="ECO:0007669"/>
    <property type="project" value="UniProtKB-KW"/>
</dbReference>
<dbReference type="RefSeq" id="WP_235444300.1">
    <property type="nucleotide sequence ID" value="NZ_AYXY01000026.1"/>
</dbReference>
<sequence>MVYIVESADGSFYTGITSDIERRISEHNPGIDNLAYTFKRRPVF</sequence>
<accession>W2UJE4</accession>
<organism evidence="2 3">
    <name type="scientific">Zhouia amylolytica AD3</name>
    <dbReference type="NCBI Taxonomy" id="1286632"/>
    <lineage>
        <taxon>Bacteria</taxon>
        <taxon>Pseudomonadati</taxon>
        <taxon>Bacteroidota</taxon>
        <taxon>Flavobacteriia</taxon>
        <taxon>Flavobacteriales</taxon>
        <taxon>Flavobacteriaceae</taxon>
        <taxon>Zhouia</taxon>
    </lineage>
</organism>
<dbReference type="InterPro" id="IPR000305">
    <property type="entry name" value="GIY-YIG_endonuc"/>
</dbReference>
<dbReference type="InterPro" id="IPR035901">
    <property type="entry name" value="GIY-YIG_endonuc_sf"/>
</dbReference>
<evidence type="ECO:0000313" key="3">
    <source>
        <dbReference type="Proteomes" id="UP000018850"/>
    </source>
</evidence>
<feature type="domain" description="GIY-YIG" evidence="1">
    <location>
        <begin position="1"/>
        <end position="44"/>
    </location>
</feature>
<evidence type="ECO:0000259" key="1">
    <source>
        <dbReference type="PROSITE" id="PS50164"/>
    </source>
</evidence>
<gene>
    <name evidence="2" type="ORF">P278_28880</name>
</gene>
<dbReference type="eggNOG" id="COG2827">
    <property type="taxonomic scope" value="Bacteria"/>
</dbReference>